<name>A0ABQ5KSI2_9EUKA</name>
<dbReference type="Pfam" id="PF07484">
    <property type="entry name" value="Collar"/>
    <property type="match status" value="1"/>
</dbReference>
<evidence type="ECO:0000313" key="3">
    <source>
        <dbReference type="Proteomes" id="UP001057375"/>
    </source>
</evidence>
<accession>A0ABQ5KSI2</accession>
<evidence type="ECO:0000259" key="1">
    <source>
        <dbReference type="Pfam" id="PF07484"/>
    </source>
</evidence>
<evidence type="ECO:0000313" key="2">
    <source>
        <dbReference type="EMBL" id="GKT33955.1"/>
    </source>
</evidence>
<dbReference type="InterPro" id="IPR037053">
    <property type="entry name" value="Phage_tail_collar_dom_sf"/>
</dbReference>
<feature type="domain" description="Phage tail collar" evidence="1">
    <location>
        <begin position="44"/>
        <end position="99"/>
    </location>
</feature>
<dbReference type="InterPro" id="IPR011083">
    <property type="entry name" value="Phage_tail_collar_dom"/>
</dbReference>
<proteinExistence type="predicted"/>
<dbReference type="SUPFAM" id="SSF88874">
    <property type="entry name" value="Receptor-binding domain of short tail fibre protein gp12"/>
    <property type="match status" value="1"/>
</dbReference>
<protein>
    <submittedName>
        <fullName evidence="2">Tail fiber protein</fullName>
    </submittedName>
</protein>
<sequence length="118" mass="13042">ECSAYSNDRSKNVVLHLYGWNFSAKKLKLLCLKNRRYIMDPILGEIQLYGFSFGMVGWSVCAGQTLSISGNEALYSLLGTAYGGDGRSTFALPDLRGAEPIPGLCYYIATRGQYPQRS</sequence>
<feature type="non-terminal residue" evidence="2">
    <location>
        <position position="1"/>
    </location>
</feature>
<reference evidence="2" key="1">
    <citation type="submission" date="2022-03" db="EMBL/GenBank/DDBJ databases">
        <title>Draft genome sequence of Aduncisulcus paluster, a free-living microaerophilic Fornicata.</title>
        <authorList>
            <person name="Yuyama I."/>
            <person name="Kume K."/>
            <person name="Tamura T."/>
            <person name="Inagaki Y."/>
            <person name="Hashimoto T."/>
        </authorList>
    </citation>
    <scope>NUCLEOTIDE SEQUENCE</scope>
    <source>
        <strain evidence="2">NY0171</strain>
    </source>
</reference>
<dbReference type="EMBL" id="BQXS01010630">
    <property type="protein sequence ID" value="GKT33955.1"/>
    <property type="molecule type" value="Genomic_DNA"/>
</dbReference>
<dbReference type="Gene3D" id="3.90.1340.10">
    <property type="entry name" value="Phage tail collar domain"/>
    <property type="match status" value="1"/>
</dbReference>
<keyword evidence="3" id="KW-1185">Reference proteome</keyword>
<dbReference type="Proteomes" id="UP001057375">
    <property type="component" value="Unassembled WGS sequence"/>
</dbReference>
<comment type="caution">
    <text evidence="2">The sequence shown here is derived from an EMBL/GenBank/DDBJ whole genome shotgun (WGS) entry which is preliminary data.</text>
</comment>
<organism evidence="2 3">
    <name type="scientific">Aduncisulcus paluster</name>
    <dbReference type="NCBI Taxonomy" id="2918883"/>
    <lineage>
        <taxon>Eukaryota</taxon>
        <taxon>Metamonada</taxon>
        <taxon>Carpediemonas-like organisms</taxon>
        <taxon>Aduncisulcus</taxon>
    </lineage>
</organism>
<gene>
    <name evidence="2" type="ORF">ADUPG1_007574</name>
</gene>